<proteinExistence type="predicted"/>
<dbReference type="EMBL" id="JANEYG010000042">
    <property type="protein sequence ID" value="KAJ8916449.1"/>
    <property type="molecule type" value="Genomic_DNA"/>
</dbReference>
<dbReference type="AlphaFoldDB" id="A0AAV8VQG5"/>
<accession>A0AAV8VQG5</accession>
<sequence>MVLRGDAAEPVYIATNQIRRTKEHNIITTSKIKVYKPLSTKTPTTPGTLRSVHVVQLLQQARNGWWSPANCL</sequence>
<organism evidence="1 2">
    <name type="scientific">Exocentrus adspersus</name>
    <dbReference type="NCBI Taxonomy" id="1586481"/>
    <lineage>
        <taxon>Eukaryota</taxon>
        <taxon>Metazoa</taxon>
        <taxon>Ecdysozoa</taxon>
        <taxon>Arthropoda</taxon>
        <taxon>Hexapoda</taxon>
        <taxon>Insecta</taxon>
        <taxon>Pterygota</taxon>
        <taxon>Neoptera</taxon>
        <taxon>Endopterygota</taxon>
        <taxon>Coleoptera</taxon>
        <taxon>Polyphaga</taxon>
        <taxon>Cucujiformia</taxon>
        <taxon>Chrysomeloidea</taxon>
        <taxon>Cerambycidae</taxon>
        <taxon>Lamiinae</taxon>
        <taxon>Acanthocinini</taxon>
        <taxon>Exocentrus</taxon>
    </lineage>
</organism>
<evidence type="ECO:0000313" key="1">
    <source>
        <dbReference type="EMBL" id="KAJ8916449.1"/>
    </source>
</evidence>
<dbReference type="Proteomes" id="UP001159042">
    <property type="component" value="Unassembled WGS sequence"/>
</dbReference>
<evidence type="ECO:0000313" key="2">
    <source>
        <dbReference type="Proteomes" id="UP001159042"/>
    </source>
</evidence>
<name>A0AAV8VQG5_9CUCU</name>
<gene>
    <name evidence="1" type="ORF">NQ315_014664</name>
</gene>
<keyword evidence="2" id="KW-1185">Reference proteome</keyword>
<reference evidence="1 2" key="1">
    <citation type="journal article" date="2023" name="Insect Mol. Biol.">
        <title>Genome sequencing provides insights into the evolution of gene families encoding plant cell wall-degrading enzymes in longhorned beetles.</title>
        <authorList>
            <person name="Shin N.R."/>
            <person name="Okamura Y."/>
            <person name="Kirsch R."/>
            <person name="Pauchet Y."/>
        </authorList>
    </citation>
    <scope>NUCLEOTIDE SEQUENCE [LARGE SCALE GENOMIC DNA]</scope>
    <source>
        <strain evidence="1">EAD_L_NR</strain>
    </source>
</reference>
<comment type="caution">
    <text evidence="1">The sequence shown here is derived from an EMBL/GenBank/DDBJ whole genome shotgun (WGS) entry which is preliminary data.</text>
</comment>
<protein>
    <submittedName>
        <fullName evidence="1">Uncharacterized protein</fullName>
    </submittedName>
</protein>